<comment type="similarity">
    <text evidence="1">Belongs to the NECAP family.</text>
</comment>
<keyword evidence="5" id="KW-1185">Reference proteome</keyword>
<dbReference type="InParanoid" id="A0A1X7TKM2"/>
<evidence type="ECO:0000256" key="2">
    <source>
        <dbReference type="SAM" id="MobiDB-lite"/>
    </source>
</evidence>
<dbReference type="InterPro" id="IPR011993">
    <property type="entry name" value="PH-like_dom_sf"/>
</dbReference>
<dbReference type="STRING" id="400682.A0A1X7TKM2"/>
<feature type="compositionally biased region" description="Low complexity" evidence="2">
    <location>
        <begin position="219"/>
        <end position="239"/>
    </location>
</feature>
<dbReference type="PANTHER" id="PTHR12847">
    <property type="entry name" value="ATP-BINDING CASSETTE ABC TRANSPORTER-RELATED"/>
    <property type="match status" value="1"/>
</dbReference>
<dbReference type="Pfam" id="PF07933">
    <property type="entry name" value="DUF1681"/>
    <property type="match status" value="1"/>
</dbReference>
<reference evidence="4" key="2">
    <citation type="submission" date="2017-05" db="UniProtKB">
        <authorList>
            <consortium name="EnsemblMetazoa"/>
        </authorList>
    </citation>
    <scope>IDENTIFICATION</scope>
</reference>
<dbReference type="CDD" id="cd13228">
    <property type="entry name" value="PHear_NECAP"/>
    <property type="match status" value="1"/>
</dbReference>
<feature type="region of interest" description="Disordered" evidence="2">
    <location>
        <begin position="179"/>
        <end position="249"/>
    </location>
</feature>
<dbReference type="GO" id="GO:0006897">
    <property type="term" value="P:endocytosis"/>
    <property type="evidence" value="ECO:0007669"/>
    <property type="project" value="InterPro"/>
</dbReference>
<dbReference type="OrthoDB" id="10265489at2759"/>
<name>A0A1X7TKM2_AMPQE</name>
<dbReference type="InterPro" id="IPR012466">
    <property type="entry name" value="NECAP_PHear"/>
</dbReference>
<sequence length="249" mass="26633">MAEEYESIQLVKQEAFIYQIPPRVSTTRAVRAADWNLAAPDFKGRLKIVSKKNECFIKLEDRSGELFAVCPVDSFPGLAVEPVSDSSRYFVLRLKDPSGRHAFVGLGFQDRGDAFDFNVSLMEHFKGIKRDEKIAKEETEPKPTVDYSLKQGEKISVNIGAKLKLGADDPGAKDKPLIGLSAAGGLLPPPVSSSRPVKPPTVPAPSTTSGSDDWGDFFSASATGNSSTSSSGNTTSGTNSSGGGGWVQF</sequence>
<dbReference type="AlphaFoldDB" id="A0A1X7TKM2"/>
<feature type="compositionally biased region" description="Pro residues" evidence="2">
    <location>
        <begin position="187"/>
        <end position="203"/>
    </location>
</feature>
<dbReference type="Proteomes" id="UP000007879">
    <property type="component" value="Unassembled WGS sequence"/>
</dbReference>
<dbReference type="EnsemblMetazoa" id="XM_003390329.3">
    <property type="protein sequence ID" value="XP_003390377.1"/>
    <property type="gene ID" value="LOC100641063"/>
</dbReference>
<protein>
    <recommendedName>
        <fullName evidence="3">NECAP PHear domain-containing protein</fullName>
    </recommendedName>
</protein>
<feature type="compositionally biased region" description="Gly residues" evidence="2">
    <location>
        <begin position="240"/>
        <end position="249"/>
    </location>
</feature>
<evidence type="ECO:0000259" key="3">
    <source>
        <dbReference type="Pfam" id="PF07933"/>
    </source>
</evidence>
<dbReference type="PANTHER" id="PTHR12847:SF9">
    <property type="entry name" value="NECAP-LIKE PROTEIN CG9132"/>
    <property type="match status" value="1"/>
</dbReference>
<dbReference type="EnsemblMetazoa" id="Aqu2.1.15170_001">
    <property type="protein sequence ID" value="Aqu2.1.15170_001"/>
    <property type="gene ID" value="Aqu2.1.15170"/>
</dbReference>
<feature type="domain" description="NECAP PHear" evidence="3">
    <location>
        <begin position="5"/>
        <end position="160"/>
    </location>
</feature>
<dbReference type="SUPFAM" id="SSF50729">
    <property type="entry name" value="PH domain-like"/>
    <property type="match status" value="1"/>
</dbReference>
<dbReference type="GO" id="GO:0030125">
    <property type="term" value="C:clathrin vesicle coat"/>
    <property type="evidence" value="ECO:0007669"/>
    <property type="project" value="TreeGrafter"/>
</dbReference>
<dbReference type="KEGG" id="aqu:100641063"/>
<organism evidence="4">
    <name type="scientific">Amphimedon queenslandica</name>
    <name type="common">Sponge</name>
    <dbReference type="NCBI Taxonomy" id="400682"/>
    <lineage>
        <taxon>Eukaryota</taxon>
        <taxon>Metazoa</taxon>
        <taxon>Porifera</taxon>
        <taxon>Demospongiae</taxon>
        <taxon>Heteroscleromorpha</taxon>
        <taxon>Haplosclerida</taxon>
        <taxon>Niphatidae</taxon>
        <taxon>Amphimedon</taxon>
    </lineage>
</organism>
<proteinExistence type="inferred from homology"/>
<dbReference type="OMA" id="STNWIQF"/>
<dbReference type="eggNOG" id="KOG2500">
    <property type="taxonomic scope" value="Eukaryota"/>
</dbReference>
<reference evidence="5" key="1">
    <citation type="journal article" date="2010" name="Nature">
        <title>The Amphimedon queenslandica genome and the evolution of animal complexity.</title>
        <authorList>
            <person name="Srivastava M."/>
            <person name="Simakov O."/>
            <person name="Chapman J."/>
            <person name="Fahey B."/>
            <person name="Gauthier M.E."/>
            <person name="Mitros T."/>
            <person name="Richards G.S."/>
            <person name="Conaco C."/>
            <person name="Dacre M."/>
            <person name="Hellsten U."/>
            <person name="Larroux C."/>
            <person name="Putnam N.H."/>
            <person name="Stanke M."/>
            <person name="Adamska M."/>
            <person name="Darling A."/>
            <person name="Degnan S.M."/>
            <person name="Oakley T.H."/>
            <person name="Plachetzki D.C."/>
            <person name="Zhai Y."/>
            <person name="Adamski M."/>
            <person name="Calcino A."/>
            <person name="Cummins S.F."/>
            <person name="Goodstein D.M."/>
            <person name="Harris C."/>
            <person name="Jackson D.J."/>
            <person name="Leys S.P."/>
            <person name="Shu S."/>
            <person name="Woodcroft B.J."/>
            <person name="Vervoort M."/>
            <person name="Kosik K.S."/>
            <person name="Manning G."/>
            <person name="Degnan B.M."/>
            <person name="Rokhsar D.S."/>
        </authorList>
    </citation>
    <scope>NUCLEOTIDE SEQUENCE [LARGE SCALE GENOMIC DNA]</scope>
</reference>
<dbReference type="Gene3D" id="2.30.29.30">
    <property type="entry name" value="Pleckstrin-homology domain (PH domain)/Phosphotyrosine-binding domain (PTB)"/>
    <property type="match status" value="1"/>
</dbReference>
<evidence type="ECO:0000256" key="1">
    <source>
        <dbReference type="ARBA" id="ARBA00007736"/>
    </source>
</evidence>
<accession>A0A1X7TKM2</accession>
<evidence type="ECO:0000313" key="5">
    <source>
        <dbReference type="Proteomes" id="UP000007879"/>
    </source>
</evidence>
<evidence type="ECO:0000313" key="4">
    <source>
        <dbReference type="EnsemblMetazoa" id="Aqu2.1.15170_001"/>
    </source>
</evidence>
<gene>
    <name evidence="4" type="primary">100641063</name>
</gene>